<evidence type="ECO:0000256" key="1">
    <source>
        <dbReference type="SAM" id="Phobius"/>
    </source>
</evidence>
<reference evidence="2 3" key="1">
    <citation type="journal article" date="2024" name="bioRxiv">
        <title>A reference genome for Trichogramma kaykai: A tiny desert-dwelling parasitoid wasp with competing sex-ratio distorters.</title>
        <authorList>
            <person name="Culotta J."/>
            <person name="Lindsey A.R."/>
        </authorList>
    </citation>
    <scope>NUCLEOTIDE SEQUENCE [LARGE SCALE GENOMIC DNA]</scope>
    <source>
        <strain evidence="2 3">KSX58</strain>
    </source>
</reference>
<sequence length="75" mass="8790">MWYETLPPLLIIGVLMTTYQVNSVLVTKLLMGVPYRREIDDVFQRVMWTRDTRISGVPWRLAGLENIPDETPKKQ</sequence>
<dbReference type="AlphaFoldDB" id="A0ABD2WRE3"/>
<evidence type="ECO:0008006" key="4">
    <source>
        <dbReference type="Google" id="ProtNLM"/>
    </source>
</evidence>
<keyword evidence="3" id="KW-1185">Reference proteome</keyword>
<comment type="caution">
    <text evidence="2">The sequence shown here is derived from an EMBL/GenBank/DDBJ whole genome shotgun (WGS) entry which is preliminary data.</text>
</comment>
<gene>
    <name evidence="2" type="ORF">TKK_010370</name>
</gene>
<keyword evidence="1" id="KW-1133">Transmembrane helix</keyword>
<evidence type="ECO:0000313" key="3">
    <source>
        <dbReference type="Proteomes" id="UP001627154"/>
    </source>
</evidence>
<accession>A0ABD2WRE3</accession>
<dbReference type="Proteomes" id="UP001627154">
    <property type="component" value="Unassembled WGS sequence"/>
</dbReference>
<dbReference type="EMBL" id="JBJJXI010000080">
    <property type="protein sequence ID" value="KAL3395544.1"/>
    <property type="molecule type" value="Genomic_DNA"/>
</dbReference>
<organism evidence="2 3">
    <name type="scientific">Trichogramma kaykai</name>
    <dbReference type="NCBI Taxonomy" id="54128"/>
    <lineage>
        <taxon>Eukaryota</taxon>
        <taxon>Metazoa</taxon>
        <taxon>Ecdysozoa</taxon>
        <taxon>Arthropoda</taxon>
        <taxon>Hexapoda</taxon>
        <taxon>Insecta</taxon>
        <taxon>Pterygota</taxon>
        <taxon>Neoptera</taxon>
        <taxon>Endopterygota</taxon>
        <taxon>Hymenoptera</taxon>
        <taxon>Apocrita</taxon>
        <taxon>Proctotrupomorpha</taxon>
        <taxon>Chalcidoidea</taxon>
        <taxon>Trichogrammatidae</taxon>
        <taxon>Trichogramma</taxon>
    </lineage>
</organism>
<feature type="transmembrane region" description="Helical" evidence="1">
    <location>
        <begin position="6"/>
        <end position="27"/>
    </location>
</feature>
<keyword evidence="1" id="KW-0472">Membrane</keyword>
<evidence type="ECO:0000313" key="2">
    <source>
        <dbReference type="EMBL" id="KAL3395544.1"/>
    </source>
</evidence>
<proteinExistence type="predicted"/>
<dbReference type="Pfam" id="PF15879">
    <property type="entry name" value="MWFE"/>
    <property type="match status" value="1"/>
</dbReference>
<dbReference type="InterPro" id="IPR017384">
    <property type="entry name" value="NADH_Ub_cplx-1_asu_su-1"/>
</dbReference>
<name>A0ABD2WRE3_9HYME</name>
<keyword evidence="1" id="KW-0812">Transmembrane</keyword>
<protein>
    <recommendedName>
        <fullName evidence="4">NADH dehydrogenase [ubiquinone] 1 alpha subcomplex subunit 1</fullName>
    </recommendedName>
</protein>